<dbReference type="KEGG" id="erl:AOC36_02785"/>
<proteinExistence type="predicted"/>
<keyword evidence="2" id="KW-1185">Reference proteome</keyword>
<dbReference type="Proteomes" id="UP000063781">
    <property type="component" value="Chromosome"/>
</dbReference>
<gene>
    <name evidence="1" type="ORF">AOC36_02785</name>
</gene>
<sequence>MQQELLNNGYFWQKLDSLVLSTNLVISQPKGSRHPQYLNMVYPVDYGYLSDSASMKVFKGSLKKSTVDAIMIVVDILKRDLEVKLIMGCTEDEEVKILRFINQTDYQKGFLVRRGNDLPEWALTD</sequence>
<dbReference type="OrthoDB" id="9798247at2"/>
<evidence type="ECO:0000313" key="2">
    <source>
        <dbReference type="Proteomes" id="UP000063781"/>
    </source>
</evidence>
<evidence type="ECO:0000313" key="1">
    <source>
        <dbReference type="EMBL" id="AMC92947.1"/>
    </source>
</evidence>
<reference evidence="1 2" key="1">
    <citation type="submission" date="2015-10" db="EMBL/GenBank/DDBJ databases">
        <title>Erysipelothrix larvae sp. LV19 isolated from the larval gut of the rhinoceros beetle, Trypoxylus dichotomus.</title>
        <authorList>
            <person name="Lim S."/>
            <person name="Kim B.-C."/>
        </authorList>
    </citation>
    <scope>NUCLEOTIDE SEQUENCE [LARGE SCALE GENOMIC DNA]</scope>
    <source>
        <strain evidence="1 2">LV19</strain>
    </source>
</reference>
<name>A0A0X8GYU9_9FIRM</name>
<dbReference type="AlphaFoldDB" id="A0A0X8GYU9"/>
<dbReference type="RefSeq" id="WP_067631192.1">
    <property type="nucleotide sequence ID" value="NZ_CP013213.1"/>
</dbReference>
<organism evidence="1 2">
    <name type="scientific">Erysipelothrix larvae</name>
    <dbReference type="NCBI Taxonomy" id="1514105"/>
    <lineage>
        <taxon>Bacteria</taxon>
        <taxon>Bacillati</taxon>
        <taxon>Bacillota</taxon>
        <taxon>Erysipelotrichia</taxon>
        <taxon>Erysipelotrichales</taxon>
        <taxon>Erysipelotrichaceae</taxon>
        <taxon>Erysipelothrix</taxon>
    </lineage>
</organism>
<protein>
    <submittedName>
        <fullName evidence="1">Inorganic pyrophosphatase</fullName>
    </submittedName>
</protein>
<dbReference type="STRING" id="1514105.AOC36_02785"/>
<dbReference type="EMBL" id="CP013213">
    <property type="protein sequence ID" value="AMC92947.1"/>
    <property type="molecule type" value="Genomic_DNA"/>
</dbReference>
<accession>A0A0X8GYU9</accession>